<dbReference type="SUPFAM" id="SSF47336">
    <property type="entry name" value="ACP-like"/>
    <property type="match status" value="1"/>
</dbReference>
<protein>
    <recommendedName>
        <fullName evidence="3">Carrier domain-containing protein</fullName>
    </recommendedName>
</protein>
<dbReference type="InterPro" id="IPR023972">
    <property type="entry name" value="CHP04069_acyl_carrier-rel"/>
</dbReference>
<evidence type="ECO:0008006" key="3">
    <source>
        <dbReference type="Google" id="ProtNLM"/>
    </source>
</evidence>
<evidence type="ECO:0000313" key="1">
    <source>
        <dbReference type="EMBL" id="AIQ70606.1"/>
    </source>
</evidence>
<name>A0A089M9X1_9BACL</name>
<sequence>MVNLGIISQEINAIEIAESLDEILKNKLLIDTDLWGQDKYNRNFLERDVNMKARHLLKLYFEIEENFGISIPEKDIVSGEFNTISNISAIILREIKNKTTR</sequence>
<proteinExistence type="predicted"/>
<dbReference type="KEGG" id="pgm:PGRAT_25435"/>
<dbReference type="STRING" id="189425.PGRAT_25435"/>
<accession>A0A089M9X1</accession>
<dbReference type="Proteomes" id="UP000029500">
    <property type="component" value="Chromosome"/>
</dbReference>
<reference evidence="1 2" key="1">
    <citation type="submission" date="2014-08" db="EMBL/GenBank/DDBJ databases">
        <title>Comparative genomics of the Paenibacillus odorifer group.</title>
        <authorList>
            <person name="den Bakker H.C."/>
            <person name="Tsai Y.-C."/>
            <person name="Martin N."/>
            <person name="Korlach J."/>
            <person name="Wiedmann M."/>
        </authorList>
    </citation>
    <scope>NUCLEOTIDE SEQUENCE [LARGE SCALE GENOMIC DNA]</scope>
    <source>
        <strain evidence="1 2">DSM 15220</strain>
    </source>
</reference>
<dbReference type="NCBIfam" id="TIGR04069">
    <property type="entry name" value="ocin_ACP_rel"/>
    <property type="match status" value="1"/>
</dbReference>
<dbReference type="InterPro" id="IPR036736">
    <property type="entry name" value="ACP-like_sf"/>
</dbReference>
<organism evidence="1 2">
    <name type="scientific">Paenibacillus graminis</name>
    <dbReference type="NCBI Taxonomy" id="189425"/>
    <lineage>
        <taxon>Bacteria</taxon>
        <taxon>Bacillati</taxon>
        <taxon>Bacillota</taxon>
        <taxon>Bacilli</taxon>
        <taxon>Bacillales</taxon>
        <taxon>Paenibacillaceae</taxon>
        <taxon>Paenibacillus</taxon>
    </lineage>
</organism>
<dbReference type="Gene3D" id="1.10.1200.10">
    <property type="entry name" value="ACP-like"/>
    <property type="match status" value="1"/>
</dbReference>
<dbReference type="AlphaFoldDB" id="A0A089M9X1"/>
<keyword evidence="2" id="KW-1185">Reference proteome</keyword>
<dbReference type="OrthoDB" id="9804551at2"/>
<dbReference type="EMBL" id="CP009287">
    <property type="protein sequence ID" value="AIQ70606.1"/>
    <property type="molecule type" value="Genomic_DNA"/>
</dbReference>
<evidence type="ECO:0000313" key="2">
    <source>
        <dbReference type="Proteomes" id="UP000029500"/>
    </source>
</evidence>
<dbReference type="HOGENOM" id="CLU_180016_0_0_9"/>
<gene>
    <name evidence="1" type="ORF">PGRAT_25435</name>
</gene>
<dbReference type="eggNOG" id="ENOG5034108">
    <property type="taxonomic scope" value="Bacteria"/>
</dbReference>